<feature type="compositionally biased region" description="Pro residues" evidence="1">
    <location>
        <begin position="435"/>
        <end position="460"/>
    </location>
</feature>
<dbReference type="Proteomes" id="UP000244811">
    <property type="component" value="Chromosome 2"/>
</dbReference>
<accession>A0A976ME12</accession>
<reference evidence="3" key="1">
    <citation type="submission" date="2022-07" db="EMBL/GenBank/DDBJ databases">
        <title>Evaluation of T. orientalis genome assembly methods using nanopore sequencing and analysis of variation between genomes.</title>
        <authorList>
            <person name="Yam J."/>
            <person name="Micallef M.L."/>
            <person name="Liu M."/>
            <person name="Djordjevic S.P."/>
            <person name="Bogema D.R."/>
            <person name="Jenkins C."/>
        </authorList>
    </citation>
    <scope>NUCLEOTIDE SEQUENCE</scope>
    <source>
        <strain evidence="3">Goon Nure</strain>
    </source>
</reference>
<organism evidence="3 4">
    <name type="scientific">Theileria orientalis</name>
    <dbReference type="NCBI Taxonomy" id="68886"/>
    <lineage>
        <taxon>Eukaryota</taxon>
        <taxon>Sar</taxon>
        <taxon>Alveolata</taxon>
        <taxon>Apicomplexa</taxon>
        <taxon>Aconoidasida</taxon>
        <taxon>Piroplasmida</taxon>
        <taxon>Theileriidae</taxon>
        <taxon>Theileria</taxon>
    </lineage>
</organism>
<proteinExistence type="predicted"/>
<gene>
    <name evidence="3" type="ORF">MACK_001110</name>
</gene>
<sequence length="975" mass="110214">MNLPGKLIFLLLYLFTFNGRYLARLAGAAPGSAGSASSSTPEMGQTQKVLNDNPYNGNLNNSNSYGSYYIPAAPSVPPPASPQGPAPSSIYDQSFGMAPRIPGPPQFQSQQGGQISAVPVSQTSGATPLAAPAASSGQLSHYANFVPPPKPPPAVKLASDVHAQVYTQGQDDAKLVIFDVNDKRSTKYITYSLDTGTGEDVFIPNFPHSICKVTNGDTVVWTSTNQLYPEEVRVVNDENDEPKVRIFFPPQQGSTQAPAPDGSLNGKTTGSGQMTGVYEPDTYSAYLTTVEVDSKKNTNKIKYERDEQKRLERFTAKPPFKIQKVTKAGRQIWPHGQLNQPALKLVIRKTKEGKDRLKVFFFEDEDEDDEEEEEDQEFGFKPRPVSAGTEYPFTSPGLPSQTPAPAARAPQPQVQPQLPQMKPPQVQQLPQLKPIQPPQLQPAVPQPPQLQPTVPKPTPIQPQVQIPGQPQPFFPPVVQPAPTREPSIEQFGDLEPFESECFYEVDVDQIIGAHSPELAQAPSPQQLPQLAPQQLPQQLPQVRQQLPQQYPQHAQQQVQHAPQQLPQQSPQSAQQFPQTAQQLPQTAQQVPQHFHHYQPQLQQYQQQQYQQQQQYLQQQQYQQQAQQKQTQSQPQVQSPFQTPYPYGYPGQQMQPGQFAAYPYSAYPGLQFQYPGYPYTHQQGQMQAHPGYPGYGYPAYPGYSAYPGQQVQPGQQAQFPTLPAHLYPKAPVSELEESGLLDERFQDIVLLTRNPETNRSSVLHQNLYDRQDHGNNIIEYLIAEHAMCTSIKHANKTIWKHYPQEYGDSYPQKITHNMNSQKISIHFKEFIILYQRDSESKWNDTEYDLRLYTRDHKKRLLEMDSTQYNLAKVGDEKFEFKFDKGAYCYEVHIDDQIVWKTEEFDLRTPVTISYHEQLDEIAVGDDKRLLVYYKLDDGWPFYRTKYINGHRRPITGNRARDRGLPYTSSPGDDSDE</sequence>
<feature type="region of interest" description="Disordered" evidence="1">
    <location>
        <begin position="543"/>
        <end position="593"/>
    </location>
</feature>
<name>A0A976ME12_THEOR</name>
<feature type="compositionally biased region" description="Pro residues" evidence="1">
    <location>
        <begin position="76"/>
        <end position="85"/>
    </location>
</feature>
<feature type="compositionally biased region" description="Acidic residues" evidence="1">
    <location>
        <begin position="362"/>
        <end position="377"/>
    </location>
</feature>
<dbReference type="EMBL" id="CP056071">
    <property type="protein sequence ID" value="UKK01757.2"/>
    <property type="molecule type" value="Genomic_DNA"/>
</dbReference>
<feature type="region of interest" description="Disordered" evidence="1">
    <location>
        <begin position="31"/>
        <end position="57"/>
    </location>
</feature>
<feature type="compositionally biased region" description="Polar residues" evidence="1">
    <location>
        <begin position="40"/>
        <end position="49"/>
    </location>
</feature>
<feature type="region of interest" description="Disordered" evidence="1">
    <location>
        <begin position="249"/>
        <end position="273"/>
    </location>
</feature>
<feature type="compositionally biased region" description="Polar residues" evidence="1">
    <location>
        <begin position="965"/>
        <end position="975"/>
    </location>
</feature>
<evidence type="ECO:0000313" key="3">
    <source>
        <dbReference type="EMBL" id="UKK01757.2"/>
    </source>
</evidence>
<feature type="region of interest" description="Disordered" evidence="1">
    <location>
        <begin position="361"/>
        <end position="484"/>
    </location>
</feature>
<feature type="region of interest" description="Disordered" evidence="1">
    <location>
        <begin position="76"/>
        <end position="112"/>
    </location>
</feature>
<feature type="compositionally biased region" description="Low complexity" evidence="1">
    <location>
        <begin position="401"/>
        <end position="434"/>
    </location>
</feature>
<feature type="signal peptide" evidence="2">
    <location>
        <begin position="1"/>
        <end position="23"/>
    </location>
</feature>
<feature type="region of interest" description="Disordered" evidence="1">
    <location>
        <begin position="956"/>
        <end position="975"/>
    </location>
</feature>
<keyword evidence="2" id="KW-0732">Signal</keyword>
<feature type="chain" id="PRO_5036949122" evidence="2">
    <location>
        <begin position="24"/>
        <end position="975"/>
    </location>
</feature>
<feature type="compositionally biased region" description="Pro residues" evidence="1">
    <location>
        <begin position="469"/>
        <end position="479"/>
    </location>
</feature>
<evidence type="ECO:0000313" key="4">
    <source>
        <dbReference type="Proteomes" id="UP000244811"/>
    </source>
</evidence>
<dbReference type="AlphaFoldDB" id="A0A976ME12"/>
<evidence type="ECO:0000256" key="2">
    <source>
        <dbReference type="SAM" id="SignalP"/>
    </source>
</evidence>
<feature type="region of interest" description="Disordered" evidence="1">
    <location>
        <begin position="630"/>
        <end position="651"/>
    </location>
</feature>
<evidence type="ECO:0000256" key="1">
    <source>
        <dbReference type="SAM" id="MobiDB-lite"/>
    </source>
</evidence>
<protein>
    <submittedName>
        <fullName evidence="3">Uncharacterized protein</fullName>
    </submittedName>
</protein>